<reference evidence="1 2" key="2">
    <citation type="submission" date="2014-09" db="EMBL/GenBank/DDBJ databases">
        <authorList>
            <consortium name="NBRP consortium"/>
            <person name="Sawabe T."/>
            <person name="Meirelles P."/>
            <person name="Nakanishi M."/>
            <person name="Sayaka M."/>
            <person name="Hattori M."/>
            <person name="Ohkuma M."/>
        </authorList>
    </citation>
    <scope>NUCLEOTIDE SEQUENCE [LARGE SCALE GENOMIC DNA]</scope>
    <source>
        <strain evidence="2">JCM19235</strain>
    </source>
</reference>
<sequence length="46" mass="5333">MVTHIASLQSQQLDDEMDTPLSYQIRVKLLSQLKYGLPSMERSPRK</sequence>
<accession>A0A090RYU9</accession>
<name>A0A090RYU9_9VIBR</name>
<keyword evidence="2" id="KW-1185">Reference proteome</keyword>
<comment type="caution">
    <text evidence="1">The sequence shown here is derived from an EMBL/GenBank/DDBJ whole genome shotgun (WGS) entry which is preliminary data.</text>
</comment>
<gene>
    <name evidence="1" type="ORF">JCM19235_780</name>
</gene>
<evidence type="ECO:0000313" key="1">
    <source>
        <dbReference type="EMBL" id="GAL19424.1"/>
    </source>
</evidence>
<organism evidence="1 2">
    <name type="scientific">Vibrio maritimus</name>
    <dbReference type="NCBI Taxonomy" id="990268"/>
    <lineage>
        <taxon>Bacteria</taxon>
        <taxon>Pseudomonadati</taxon>
        <taxon>Pseudomonadota</taxon>
        <taxon>Gammaproteobacteria</taxon>
        <taxon>Vibrionales</taxon>
        <taxon>Vibrionaceae</taxon>
        <taxon>Vibrio</taxon>
    </lineage>
</organism>
<protein>
    <submittedName>
        <fullName evidence="1">Uncharacterized protein</fullName>
    </submittedName>
</protein>
<dbReference type="AlphaFoldDB" id="A0A090RYU9"/>
<dbReference type="Proteomes" id="UP000029228">
    <property type="component" value="Unassembled WGS sequence"/>
</dbReference>
<evidence type="ECO:0000313" key="2">
    <source>
        <dbReference type="Proteomes" id="UP000029228"/>
    </source>
</evidence>
<dbReference type="EMBL" id="BBMR01000004">
    <property type="protein sequence ID" value="GAL19424.1"/>
    <property type="molecule type" value="Genomic_DNA"/>
</dbReference>
<proteinExistence type="predicted"/>
<reference evidence="1 2" key="1">
    <citation type="submission" date="2014-09" db="EMBL/GenBank/DDBJ databases">
        <title>Vibrio maritimus JCM 19235. (C45) whole genome shotgun sequence.</title>
        <authorList>
            <person name="Sawabe T."/>
            <person name="Meirelles P."/>
            <person name="Nakanishi M."/>
            <person name="Sayaka M."/>
            <person name="Hattori M."/>
            <person name="Ohkuma M."/>
        </authorList>
    </citation>
    <scope>NUCLEOTIDE SEQUENCE [LARGE SCALE GENOMIC DNA]</scope>
    <source>
        <strain evidence="2">JCM19235</strain>
    </source>
</reference>
<dbReference type="STRING" id="990268.JCM19235_780"/>